<dbReference type="Proteomes" id="UP000294901">
    <property type="component" value="Unassembled WGS sequence"/>
</dbReference>
<gene>
    <name evidence="3" type="ORF">C8E87_8386</name>
</gene>
<reference evidence="3 4" key="1">
    <citation type="submission" date="2019-03" db="EMBL/GenBank/DDBJ databases">
        <title>Sequencing the genomes of 1000 actinobacteria strains.</title>
        <authorList>
            <person name="Klenk H.-P."/>
        </authorList>
    </citation>
    <scope>NUCLEOTIDE SEQUENCE [LARGE SCALE GENOMIC DNA]</scope>
    <source>
        <strain evidence="3 4">DSM 43805</strain>
    </source>
</reference>
<proteinExistence type="predicted"/>
<comment type="caution">
    <text evidence="3">The sequence shown here is derived from an EMBL/GenBank/DDBJ whole genome shotgun (WGS) entry which is preliminary data.</text>
</comment>
<keyword evidence="4" id="KW-1185">Reference proteome</keyword>
<keyword evidence="2" id="KW-0812">Transmembrane</keyword>
<accession>A0A4V3C697</accession>
<evidence type="ECO:0000313" key="4">
    <source>
        <dbReference type="Proteomes" id="UP000294901"/>
    </source>
</evidence>
<dbReference type="EMBL" id="SNWR01000002">
    <property type="protein sequence ID" value="TDO32908.1"/>
    <property type="molecule type" value="Genomic_DNA"/>
</dbReference>
<feature type="transmembrane region" description="Helical" evidence="2">
    <location>
        <begin position="64"/>
        <end position="86"/>
    </location>
</feature>
<organism evidence="3 4">
    <name type="scientific">Paractinoplanes brasiliensis</name>
    <dbReference type="NCBI Taxonomy" id="52695"/>
    <lineage>
        <taxon>Bacteria</taxon>
        <taxon>Bacillati</taxon>
        <taxon>Actinomycetota</taxon>
        <taxon>Actinomycetes</taxon>
        <taxon>Micromonosporales</taxon>
        <taxon>Micromonosporaceae</taxon>
        <taxon>Paractinoplanes</taxon>
    </lineage>
</organism>
<evidence type="ECO:0000256" key="1">
    <source>
        <dbReference type="SAM" id="MobiDB-lite"/>
    </source>
</evidence>
<feature type="region of interest" description="Disordered" evidence="1">
    <location>
        <begin position="16"/>
        <end position="55"/>
    </location>
</feature>
<evidence type="ECO:0000256" key="2">
    <source>
        <dbReference type="SAM" id="Phobius"/>
    </source>
</evidence>
<dbReference type="RefSeq" id="WP_166661457.1">
    <property type="nucleotide sequence ID" value="NZ_BOMD01000048.1"/>
</dbReference>
<protein>
    <submittedName>
        <fullName evidence="3">Uncharacterized protein</fullName>
    </submittedName>
</protein>
<name>A0A4V3C697_9ACTN</name>
<sequence>MDDPERDEDDTYAFLSGAAGFAYRDDPSTGAGDDEPPTEEFPLVTWPQPRPATYGGRERRSRAVAVLVAAAVVAGAGLLVVAGVAGGGEKPPVPPRAEGGPVFVPPDEPAFAVGTFELAGSVPELHLTLGRPGAGPIRVSAPPGDVQVRAATIEGTRVRLDTTPDARRLDVLLDDRTQWTIRMTGGVRAATFELTGGSIREVDLSGGADSVFLALPRSGRALPVRMSGGVREWSIRTEGEVPVRVRAQSGAGEVTLYGRRQSGLARNTTLTAGDGSGLEVTAAAGFGSLAITSR</sequence>
<keyword evidence="2" id="KW-0472">Membrane</keyword>
<dbReference type="AlphaFoldDB" id="A0A4V3C697"/>
<evidence type="ECO:0000313" key="3">
    <source>
        <dbReference type="EMBL" id="TDO32908.1"/>
    </source>
</evidence>
<keyword evidence="2" id="KW-1133">Transmembrane helix</keyword>